<accession>A0A067M132</accession>
<dbReference type="HOGENOM" id="CLU_016903_0_0_1"/>
<dbReference type="InParanoid" id="A0A067M132"/>
<dbReference type="PANTHER" id="PTHR34144">
    <property type="entry name" value="CHROMOSOME 8, WHOLE GENOME SHOTGUN SEQUENCE"/>
    <property type="match status" value="1"/>
</dbReference>
<proteinExistence type="predicted"/>
<reference evidence="3" key="1">
    <citation type="journal article" date="2014" name="Proc. Natl. Acad. Sci. U.S.A.">
        <title>Extensive sampling of basidiomycete genomes demonstrates inadequacy of the white-rot/brown-rot paradigm for wood decay fungi.</title>
        <authorList>
            <person name="Riley R."/>
            <person name="Salamov A.A."/>
            <person name="Brown D.W."/>
            <person name="Nagy L.G."/>
            <person name="Floudas D."/>
            <person name="Held B.W."/>
            <person name="Levasseur A."/>
            <person name="Lombard V."/>
            <person name="Morin E."/>
            <person name="Otillar R."/>
            <person name="Lindquist E.A."/>
            <person name="Sun H."/>
            <person name="LaButti K.M."/>
            <person name="Schmutz J."/>
            <person name="Jabbour D."/>
            <person name="Luo H."/>
            <person name="Baker S.E."/>
            <person name="Pisabarro A.G."/>
            <person name="Walton J.D."/>
            <person name="Blanchette R.A."/>
            <person name="Henrissat B."/>
            <person name="Martin F."/>
            <person name="Cullen D."/>
            <person name="Hibbett D.S."/>
            <person name="Grigoriev I.V."/>
        </authorList>
    </citation>
    <scope>NUCLEOTIDE SEQUENCE [LARGE SCALE GENOMIC DNA]</scope>
    <source>
        <strain evidence="3">FD-172 SS1</strain>
    </source>
</reference>
<dbReference type="Pfam" id="PF11735">
    <property type="entry name" value="CAP59_mtransfer"/>
    <property type="match status" value="1"/>
</dbReference>
<keyword evidence="3" id="KW-1185">Reference proteome</keyword>
<feature type="region of interest" description="Disordered" evidence="1">
    <location>
        <begin position="416"/>
        <end position="536"/>
    </location>
</feature>
<feature type="compositionally biased region" description="Pro residues" evidence="1">
    <location>
        <begin position="511"/>
        <end position="523"/>
    </location>
</feature>
<dbReference type="OrthoDB" id="3235770at2759"/>
<organism evidence="2 3">
    <name type="scientific">Botryobasidium botryosum (strain FD-172 SS1)</name>
    <dbReference type="NCBI Taxonomy" id="930990"/>
    <lineage>
        <taxon>Eukaryota</taxon>
        <taxon>Fungi</taxon>
        <taxon>Dikarya</taxon>
        <taxon>Basidiomycota</taxon>
        <taxon>Agaricomycotina</taxon>
        <taxon>Agaricomycetes</taxon>
        <taxon>Cantharellales</taxon>
        <taxon>Botryobasidiaceae</taxon>
        <taxon>Botryobasidium</taxon>
    </lineage>
</organism>
<dbReference type="GO" id="GO:0016740">
    <property type="term" value="F:transferase activity"/>
    <property type="evidence" value="ECO:0007669"/>
    <property type="project" value="UniProtKB-KW"/>
</dbReference>
<dbReference type="AlphaFoldDB" id="A0A067M132"/>
<dbReference type="Proteomes" id="UP000027195">
    <property type="component" value="Unassembled WGS sequence"/>
</dbReference>
<sequence length="633" mass="70155">MGLLNSPRRLASRVLIGALSLYIVRSLFFGSSSTPPHEVQHLGVIDRVTWADKLDVQRHPFLQARIGRDEREDIMSDVVSNGVWDYWERFQLPFIKSRATSHTDTQVVSSAIDELLALNGWVAAACPTLTRPFGQNRREDAYDDLRNANHLYFIAIVIHSADHFLVDQLAVIVQMAKRLGHQNIFVSMLDYDSTDATPTLVDLCEAVLILLGVPFRIRRVPGMTPDDSSAYYPLEEAYARNLVLEPLQELREKRHVEFHRVVWLKGFTCPNDIFETIKVSQVNNATMVCGMDWAEHDGFFIFSDRWRTRNMDGDQFRGSRSSAPAHASPPRDALGTQRYAEHLPFQVFCCEAGTHVVDPAQSYYTGLTYRSAAGYHNLTEDSNLPELDPEGECMDSAQAFFCRDLWVRAAREGERAARGVDGAGSRPGAQKQSTTSGPAGGKSQALGKDTTTMISTGSPQTDTSAEVEVEEAQTTHEPLARRQPEPQGPPTPDADDDAGSDFDAMPDSDSTPPPLPLPSPLPSTPQEDLNDPQAAAAAAGLPNSAYTPARILVNPRCVTTYAGVSHAQLAADLFGVDKGDDVMEYDAQKYVLEEWRGAPSSFVCQEQRHTGGRKATKTQRRLGFSLYEELQRW</sequence>
<feature type="region of interest" description="Disordered" evidence="1">
    <location>
        <begin position="313"/>
        <end position="332"/>
    </location>
</feature>
<evidence type="ECO:0000313" key="3">
    <source>
        <dbReference type="Proteomes" id="UP000027195"/>
    </source>
</evidence>
<gene>
    <name evidence="2" type="ORF">BOTBODRAFT_118679</name>
</gene>
<protein>
    <submittedName>
        <fullName evidence="2">Glycosyltransferase family 69 protein</fullName>
    </submittedName>
</protein>
<dbReference type="STRING" id="930990.A0A067M132"/>
<dbReference type="PANTHER" id="PTHR34144:SF2">
    <property type="entry name" value="CAPSULAR ASSOCIATED PROTEIN"/>
    <property type="match status" value="1"/>
</dbReference>
<dbReference type="EMBL" id="KL198091">
    <property type="protein sequence ID" value="KDQ08385.1"/>
    <property type="molecule type" value="Genomic_DNA"/>
</dbReference>
<dbReference type="InterPro" id="IPR021047">
    <property type="entry name" value="Mannosyltransferase_CMT1"/>
</dbReference>
<feature type="compositionally biased region" description="Acidic residues" evidence="1">
    <location>
        <begin position="493"/>
        <end position="506"/>
    </location>
</feature>
<evidence type="ECO:0000256" key="1">
    <source>
        <dbReference type="SAM" id="MobiDB-lite"/>
    </source>
</evidence>
<name>A0A067M132_BOTB1</name>
<evidence type="ECO:0000313" key="2">
    <source>
        <dbReference type="EMBL" id="KDQ08385.1"/>
    </source>
</evidence>
<feature type="compositionally biased region" description="Polar residues" evidence="1">
    <location>
        <begin position="449"/>
        <end position="464"/>
    </location>
</feature>
<keyword evidence="2" id="KW-0808">Transferase</keyword>
<feature type="compositionally biased region" description="Low complexity" evidence="1">
    <location>
        <begin position="318"/>
        <end position="331"/>
    </location>
</feature>